<evidence type="ECO:0000256" key="5">
    <source>
        <dbReference type="ARBA" id="ARBA00022989"/>
    </source>
</evidence>
<comment type="subcellular location">
    <subcellularLocation>
        <location evidence="1">Cell membrane</location>
        <topology evidence="1">Multi-pass membrane protein</topology>
    </subcellularLocation>
</comment>
<dbReference type="PANTHER" id="PTHR34856">
    <property type="entry name" value="PROTEIN NRFD"/>
    <property type="match status" value="1"/>
</dbReference>
<dbReference type="InterPro" id="IPR005614">
    <property type="entry name" value="NrfD-like"/>
</dbReference>
<dbReference type="EMBL" id="LAZR01020310">
    <property type="protein sequence ID" value="KKL89353.1"/>
    <property type="molecule type" value="Genomic_DNA"/>
</dbReference>
<comment type="similarity">
    <text evidence="2">Belongs to the NrfD family.</text>
</comment>
<feature type="transmembrane region" description="Helical" evidence="7">
    <location>
        <begin position="255"/>
        <end position="279"/>
    </location>
</feature>
<gene>
    <name evidence="8" type="ORF">LCGC14_1915570</name>
</gene>
<evidence type="ECO:0000256" key="3">
    <source>
        <dbReference type="ARBA" id="ARBA00022475"/>
    </source>
</evidence>
<dbReference type="Pfam" id="PF03916">
    <property type="entry name" value="NrfD"/>
    <property type="match status" value="1"/>
</dbReference>
<evidence type="ECO:0000313" key="8">
    <source>
        <dbReference type="EMBL" id="KKL89353.1"/>
    </source>
</evidence>
<evidence type="ECO:0000256" key="4">
    <source>
        <dbReference type="ARBA" id="ARBA00022692"/>
    </source>
</evidence>
<evidence type="ECO:0000256" key="6">
    <source>
        <dbReference type="ARBA" id="ARBA00023136"/>
    </source>
</evidence>
<feature type="transmembrane region" description="Helical" evidence="7">
    <location>
        <begin position="138"/>
        <end position="159"/>
    </location>
</feature>
<protein>
    <recommendedName>
        <fullName evidence="9">Polysulfide reductase NrfD</fullName>
    </recommendedName>
</protein>
<reference evidence="8" key="1">
    <citation type="journal article" date="2015" name="Nature">
        <title>Complex archaea that bridge the gap between prokaryotes and eukaryotes.</title>
        <authorList>
            <person name="Spang A."/>
            <person name="Saw J.H."/>
            <person name="Jorgensen S.L."/>
            <person name="Zaremba-Niedzwiedzka K."/>
            <person name="Martijn J."/>
            <person name="Lind A.E."/>
            <person name="van Eijk R."/>
            <person name="Schleper C."/>
            <person name="Guy L."/>
            <person name="Ettema T.J."/>
        </authorList>
    </citation>
    <scope>NUCLEOTIDE SEQUENCE</scope>
</reference>
<keyword evidence="4 7" id="KW-0812">Transmembrane</keyword>
<feature type="transmembrane region" description="Helical" evidence="7">
    <location>
        <begin position="225"/>
        <end position="243"/>
    </location>
</feature>
<feature type="transmembrane region" description="Helical" evidence="7">
    <location>
        <begin position="21"/>
        <end position="46"/>
    </location>
</feature>
<proteinExistence type="inferred from homology"/>
<accession>A0A0F9FT25</accession>
<dbReference type="PANTHER" id="PTHR34856:SF2">
    <property type="entry name" value="PROTEIN NRFD"/>
    <property type="match status" value="1"/>
</dbReference>
<feature type="non-terminal residue" evidence="8">
    <location>
        <position position="311"/>
    </location>
</feature>
<keyword evidence="5 7" id="KW-1133">Transmembrane helix</keyword>
<feature type="transmembrane region" description="Helical" evidence="7">
    <location>
        <begin position="100"/>
        <end position="118"/>
    </location>
</feature>
<evidence type="ECO:0008006" key="9">
    <source>
        <dbReference type="Google" id="ProtNLM"/>
    </source>
</evidence>
<sequence>MISQNNKYVNSLLINVERSPGFYIWVSFLVALIFFGGYALLMSLIHSMEILEFSTNIPWEMMVSNYVFLVGSSIGLCIVSSLGHVFGLERYKLIGKRGTFLALIAIIFGLSSIGLHLGHPERGAIYNLLSPNFRSAMWWMGSLYPPYIVFISVWFWLLARTDLSIIAGESTGVKAKIYRLLALERLRPYLNQRFHFEKLETWIYRRLPLERMGLSLDADGADLRWARIIGVLALAFGLMAYTLEGSLFAHTEARPFWYGALFPIDFFLGASFCGFAWLLSLEIITYKVKGQKIPEHLRELFFEMAELLALL</sequence>
<name>A0A0F9FT25_9ZZZZ</name>
<dbReference type="Gene3D" id="1.20.1630.10">
    <property type="entry name" value="Formate dehydrogenase/DMSO reductase domain"/>
    <property type="match status" value="1"/>
</dbReference>
<dbReference type="AlphaFoldDB" id="A0A0F9FT25"/>
<organism evidence="8">
    <name type="scientific">marine sediment metagenome</name>
    <dbReference type="NCBI Taxonomy" id="412755"/>
    <lineage>
        <taxon>unclassified sequences</taxon>
        <taxon>metagenomes</taxon>
        <taxon>ecological metagenomes</taxon>
    </lineage>
</organism>
<keyword evidence="3" id="KW-1003">Cell membrane</keyword>
<feature type="transmembrane region" description="Helical" evidence="7">
    <location>
        <begin position="66"/>
        <end position="88"/>
    </location>
</feature>
<comment type="caution">
    <text evidence="8">The sequence shown here is derived from an EMBL/GenBank/DDBJ whole genome shotgun (WGS) entry which is preliminary data.</text>
</comment>
<keyword evidence="6 7" id="KW-0472">Membrane</keyword>
<evidence type="ECO:0000256" key="2">
    <source>
        <dbReference type="ARBA" id="ARBA00008929"/>
    </source>
</evidence>
<dbReference type="GO" id="GO:0005886">
    <property type="term" value="C:plasma membrane"/>
    <property type="evidence" value="ECO:0007669"/>
    <property type="project" value="UniProtKB-SubCell"/>
</dbReference>
<evidence type="ECO:0000256" key="7">
    <source>
        <dbReference type="SAM" id="Phobius"/>
    </source>
</evidence>
<dbReference type="InterPro" id="IPR052049">
    <property type="entry name" value="Electron_transfer_protein"/>
</dbReference>
<evidence type="ECO:0000256" key="1">
    <source>
        <dbReference type="ARBA" id="ARBA00004651"/>
    </source>
</evidence>